<sequence length="73" mass="8553">MFVSNWPWCIVSYMFTPWDSAEADIANLRFLALPTIKTFDSQDGDKYRAQHQLCPMTFLILHREIHCSLCNTI</sequence>
<protein>
    <submittedName>
        <fullName evidence="1">Uncharacterized protein</fullName>
    </submittedName>
</protein>
<dbReference type="AlphaFoldDB" id="A0A9P7F0A1"/>
<name>A0A9P7F0A1_9AGAM</name>
<gene>
    <name evidence="1" type="ORF">F5147DRAFT_712867</name>
</gene>
<dbReference type="Proteomes" id="UP000823399">
    <property type="component" value="Unassembled WGS sequence"/>
</dbReference>
<keyword evidence="2" id="KW-1185">Reference proteome</keyword>
<comment type="caution">
    <text evidence="1">The sequence shown here is derived from an EMBL/GenBank/DDBJ whole genome shotgun (WGS) entry which is preliminary data.</text>
</comment>
<proteinExistence type="predicted"/>
<evidence type="ECO:0000313" key="1">
    <source>
        <dbReference type="EMBL" id="KAG2098950.1"/>
    </source>
</evidence>
<reference evidence="1" key="1">
    <citation type="journal article" date="2020" name="New Phytol.">
        <title>Comparative genomics reveals dynamic genome evolution in host specialist ectomycorrhizal fungi.</title>
        <authorList>
            <person name="Lofgren L.A."/>
            <person name="Nguyen N.H."/>
            <person name="Vilgalys R."/>
            <person name="Ruytinx J."/>
            <person name="Liao H.L."/>
            <person name="Branco S."/>
            <person name="Kuo A."/>
            <person name="LaButti K."/>
            <person name="Lipzen A."/>
            <person name="Andreopoulos W."/>
            <person name="Pangilinan J."/>
            <person name="Riley R."/>
            <person name="Hundley H."/>
            <person name="Na H."/>
            <person name="Barry K."/>
            <person name="Grigoriev I.V."/>
            <person name="Stajich J.E."/>
            <person name="Kennedy P.G."/>
        </authorList>
    </citation>
    <scope>NUCLEOTIDE SEQUENCE</scope>
    <source>
        <strain evidence="1">FC423</strain>
    </source>
</reference>
<dbReference type="RefSeq" id="XP_041289053.1">
    <property type="nucleotide sequence ID" value="XM_041438382.1"/>
</dbReference>
<evidence type="ECO:0000313" key="2">
    <source>
        <dbReference type="Proteomes" id="UP000823399"/>
    </source>
</evidence>
<organism evidence="1 2">
    <name type="scientific">Suillus discolor</name>
    <dbReference type="NCBI Taxonomy" id="1912936"/>
    <lineage>
        <taxon>Eukaryota</taxon>
        <taxon>Fungi</taxon>
        <taxon>Dikarya</taxon>
        <taxon>Basidiomycota</taxon>
        <taxon>Agaricomycotina</taxon>
        <taxon>Agaricomycetes</taxon>
        <taxon>Agaricomycetidae</taxon>
        <taxon>Boletales</taxon>
        <taxon>Suillineae</taxon>
        <taxon>Suillaceae</taxon>
        <taxon>Suillus</taxon>
    </lineage>
</organism>
<accession>A0A9P7F0A1</accession>
<dbReference type="EMBL" id="JABBWM010000059">
    <property type="protein sequence ID" value="KAG2098950.1"/>
    <property type="molecule type" value="Genomic_DNA"/>
</dbReference>
<dbReference type="GeneID" id="64700641"/>